<comment type="caution">
    <text evidence="2">The sequence shown here is derived from an EMBL/GenBank/DDBJ whole genome shotgun (WGS) entry which is preliminary data.</text>
</comment>
<proteinExistence type="predicted"/>
<dbReference type="RefSeq" id="WP_268060760.1">
    <property type="nucleotide sequence ID" value="NZ_JAPQFJ010000005.1"/>
</dbReference>
<dbReference type="EMBL" id="JAPQFJ010000005">
    <property type="protein sequence ID" value="MCY6958347.1"/>
    <property type="molecule type" value="Genomic_DNA"/>
</dbReference>
<protein>
    <submittedName>
        <fullName evidence="2">Uncharacterized protein</fullName>
    </submittedName>
</protein>
<reference evidence="2" key="1">
    <citation type="submission" date="2022-12" db="EMBL/GenBank/DDBJ databases">
        <title>Clostridium sp. nov., isolated from industrial wastewater.</title>
        <authorList>
            <person name="Jiayan W."/>
        </authorList>
    </citation>
    <scope>NUCLEOTIDE SEQUENCE</scope>
    <source>
        <strain evidence="2">ZC22-4</strain>
    </source>
</reference>
<keyword evidence="1" id="KW-1133">Transmembrane helix</keyword>
<feature type="transmembrane region" description="Helical" evidence="1">
    <location>
        <begin position="12"/>
        <end position="30"/>
    </location>
</feature>
<evidence type="ECO:0000313" key="3">
    <source>
        <dbReference type="Proteomes" id="UP001144612"/>
    </source>
</evidence>
<name>A0ABT4D7S4_9CLOT</name>
<sequence length="209" mass="23528">MSGKKKVGYSKLTGIALIIIAISTYIFQTIKAAPIETIMPIKLSDKEVRELYLSEQSSCYIFNVNNLDCKAYEYNFKCWVEHYENGILKEKSVILNNPLVTEKSNGLRIVLKIDNIASDIKCSIYNEKDFIKGSTIKGVPNLARGVSMMLKDKKTIDYDSINLVVNAYGEEKSIVEDDVFNGDKKSLENLLKNDSVNIIKCSIVKHTKA</sequence>
<keyword evidence="1" id="KW-0472">Membrane</keyword>
<evidence type="ECO:0000256" key="1">
    <source>
        <dbReference type="SAM" id="Phobius"/>
    </source>
</evidence>
<organism evidence="2 3">
    <name type="scientific">Clostridium brassicae</name>
    <dbReference type="NCBI Taxonomy" id="2999072"/>
    <lineage>
        <taxon>Bacteria</taxon>
        <taxon>Bacillati</taxon>
        <taxon>Bacillota</taxon>
        <taxon>Clostridia</taxon>
        <taxon>Eubacteriales</taxon>
        <taxon>Clostridiaceae</taxon>
        <taxon>Clostridium</taxon>
    </lineage>
</organism>
<dbReference type="Proteomes" id="UP001144612">
    <property type="component" value="Unassembled WGS sequence"/>
</dbReference>
<keyword evidence="3" id="KW-1185">Reference proteome</keyword>
<gene>
    <name evidence="2" type="ORF">OW729_06995</name>
</gene>
<evidence type="ECO:0000313" key="2">
    <source>
        <dbReference type="EMBL" id="MCY6958347.1"/>
    </source>
</evidence>
<keyword evidence="1" id="KW-0812">Transmembrane</keyword>
<accession>A0ABT4D7S4</accession>